<evidence type="ECO:0000256" key="3">
    <source>
        <dbReference type="ARBA" id="ARBA00021531"/>
    </source>
</evidence>
<evidence type="ECO:0000256" key="4">
    <source>
        <dbReference type="ARBA" id="ARBA00022576"/>
    </source>
</evidence>
<evidence type="ECO:0000256" key="2">
    <source>
        <dbReference type="ARBA" id="ARBA00007441"/>
    </source>
</evidence>
<evidence type="ECO:0000256" key="6">
    <source>
        <dbReference type="ARBA" id="ARBA00022898"/>
    </source>
</evidence>
<dbReference type="InterPro" id="IPR015421">
    <property type="entry name" value="PyrdxlP-dep_Trfase_major"/>
</dbReference>
<dbReference type="SUPFAM" id="SSF53383">
    <property type="entry name" value="PLP-dependent transferases"/>
    <property type="match status" value="1"/>
</dbReference>
<dbReference type="Gene3D" id="3.40.640.10">
    <property type="entry name" value="Type I PLP-dependent aspartate aminotransferase-like (Major domain)"/>
    <property type="match status" value="1"/>
</dbReference>
<evidence type="ECO:0000313" key="9">
    <source>
        <dbReference type="Proteomes" id="UP000604481"/>
    </source>
</evidence>
<organism evidence="8 9">
    <name type="scientific">Chitinilyticum piscinae</name>
    <dbReference type="NCBI Taxonomy" id="2866724"/>
    <lineage>
        <taxon>Bacteria</taxon>
        <taxon>Pseudomonadati</taxon>
        <taxon>Pseudomonadota</taxon>
        <taxon>Betaproteobacteria</taxon>
        <taxon>Neisseriales</taxon>
        <taxon>Chitinibacteraceae</taxon>
        <taxon>Chitinilyticum</taxon>
    </lineage>
</organism>
<dbReference type="AlphaFoldDB" id="A0A8J7K0X2"/>
<dbReference type="GO" id="GO:0030170">
    <property type="term" value="F:pyridoxal phosphate binding"/>
    <property type="evidence" value="ECO:0007669"/>
    <property type="project" value="InterPro"/>
</dbReference>
<keyword evidence="9" id="KW-1185">Reference proteome</keyword>
<dbReference type="NCBIfam" id="NF006514">
    <property type="entry name" value="PRK08960.1"/>
    <property type="match status" value="1"/>
</dbReference>
<proteinExistence type="inferred from homology"/>
<dbReference type="InterPro" id="IPR015424">
    <property type="entry name" value="PyrdxlP-dep_Trfase"/>
</dbReference>
<dbReference type="EMBL" id="JADFUA010000001">
    <property type="protein sequence ID" value="MBE9607732.1"/>
    <property type="molecule type" value="Genomic_DNA"/>
</dbReference>
<dbReference type="GO" id="GO:0006520">
    <property type="term" value="P:amino acid metabolic process"/>
    <property type="evidence" value="ECO:0007669"/>
    <property type="project" value="InterPro"/>
</dbReference>
<protein>
    <recommendedName>
        <fullName evidence="3">Putative 8-amino-7-oxononanoate synthase</fullName>
    </recommendedName>
</protein>
<dbReference type="Proteomes" id="UP000604481">
    <property type="component" value="Unassembled WGS sequence"/>
</dbReference>
<dbReference type="PRINTS" id="PR00753">
    <property type="entry name" value="ACCSYNTHASE"/>
</dbReference>
<sequence>MPHTAPRLARIEPFHVMRILGEAQALAASGRDVIHLEVGEPDFPTPQPVIDAGIAALQTGKTFYTGACGLPELREAIAGFYRERLGAAVTADRVIVTPGASGALQLILALLVGRDDEVLLTDPGYPCNRHLVSLLEGRPVNIPVDARSNFQLTPELIRSHSSARTVATLLASPANPTGTVLDVDEIKILQDVCNQNQQQLIVDEIYQGLVYDSPHTTALTASDQLFVVNSFSKFFQMTGWRLGWLVAPEWAVADLEKLAQNLFLAPPTTAQHAALAAFRPDTLAILEQRRQELQARRNYLQHALGQLGLIVQARPEGAFYLWLDCRRFTNDAEQFARELLHAEAVAVTPGRDFGDQGSAYSIRIAYSQPINRLEEAITRIGRHLRNYCAAA</sequence>
<keyword evidence="4 8" id="KW-0032">Aminotransferase</keyword>
<comment type="similarity">
    <text evidence="2">Belongs to the class-I pyridoxal-phosphate-dependent aminotransferase family.</text>
</comment>
<comment type="caution">
    <text evidence="8">The sequence shown here is derived from an EMBL/GenBank/DDBJ whole genome shotgun (WGS) entry which is preliminary data.</text>
</comment>
<dbReference type="PANTHER" id="PTHR46383:SF2">
    <property type="entry name" value="AMINOTRANSFERASE"/>
    <property type="match status" value="1"/>
</dbReference>
<dbReference type="Pfam" id="PF00155">
    <property type="entry name" value="Aminotran_1_2"/>
    <property type="match status" value="1"/>
</dbReference>
<evidence type="ECO:0000256" key="1">
    <source>
        <dbReference type="ARBA" id="ARBA00001933"/>
    </source>
</evidence>
<accession>A0A8J7K0X2</accession>
<gene>
    <name evidence="8" type="ORF">INR99_00035</name>
</gene>
<comment type="cofactor">
    <cofactor evidence="1">
        <name>pyridoxal 5'-phosphate</name>
        <dbReference type="ChEBI" id="CHEBI:597326"/>
    </cofactor>
</comment>
<keyword evidence="6" id="KW-0663">Pyridoxal phosphate</keyword>
<name>A0A8J7K0X2_9NEIS</name>
<reference evidence="8 9" key="1">
    <citation type="submission" date="2020-10" db="EMBL/GenBank/DDBJ databases">
        <title>The genome sequence of Chitinilyticum litopenaei 4Y14.</title>
        <authorList>
            <person name="Liu Y."/>
        </authorList>
    </citation>
    <scope>NUCLEOTIDE SEQUENCE [LARGE SCALE GENOMIC DNA]</scope>
    <source>
        <strain evidence="8 9">4Y14</strain>
    </source>
</reference>
<dbReference type="InterPro" id="IPR050596">
    <property type="entry name" value="AspAT/PAT-like"/>
</dbReference>
<dbReference type="RefSeq" id="WP_194114258.1">
    <property type="nucleotide sequence ID" value="NZ_JADFUA010000001.1"/>
</dbReference>
<evidence type="ECO:0000256" key="5">
    <source>
        <dbReference type="ARBA" id="ARBA00022679"/>
    </source>
</evidence>
<dbReference type="PANTHER" id="PTHR46383">
    <property type="entry name" value="ASPARTATE AMINOTRANSFERASE"/>
    <property type="match status" value="1"/>
</dbReference>
<dbReference type="GO" id="GO:0008483">
    <property type="term" value="F:transaminase activity"/>
    <property type="evidence" value="ECO:0007669"/>
    <property type="project" value="UniProtKB-KW"/>
</dbReference>
<keyword evidence="5" id="KW-0808">Transferase</keyword>
<dbReference type="InterPro" id="IPR004839">
    <property type="entry name" value="Aminotransferase_I/II_large"/>
</dbReference>
<evidence type="ECO:0000313" key="8">
    <source>
        <dbReference type="EMBL" id="MBE9607732.1"/>
    </source>
</evidence>
<evidence type="ECO:0000259" key="7">
    <source>
        <dbReference type="Pfam" id="PF00155"/>
    </source>
</evidence>
<feature type="domain" description="Aminotransferase class I/classII large" evidence="7">
    <location>
        <begin position="32"/>
        <end position="380"/>
    </location>
</feature>
<dbReference type="CDD" id="cd00609">
    <property type="entry name" value="AAT_like"/>
    <property type="match status" value="1"/>
</dbReference>